<organism evidence="1 2">
    <name type="scientific">Bellilinea caldifistulae</name>
    <dbReference type="NCBI Taxonomy" id="360411"/>
    <lineage>
        <taxon>Bacteria</taxon>
        <taxon>Bacillati</taxon>
        <taxon>Chloroflexota</taxon>
        <taxon>Anaerolineae</taxon>
        <taxon>Anaerolineales</taxon>
        <taxon>Anaerolineaceae</taxon>
        <taxon>Bellilinea</taxon>
    </lineage>
</organism>
<dbReference type="AlphaFoldDB" id="A0A0N8GMC4"/>
<name>A0A0N8GMC4_9CHLR</name>
<dbReference type="STRING" id="360411.AC812_10290"/>
<dbReference type="Gene3D" id="3.40.190.10">
    <property type="entry name" value="Periplasmic binding protein-like II"/>
    <property type="match status" value="2"/>
</dbReference>
<evidence type="ECO:0000313" key="1">
    <source>
        <dbReference type="EMBL" id="KPL74906.1"/>
    </source>
</evidence>
<dbReference type="Pfam" id="PF12974">
    <property type="entry name" value="Phosphonate-bd"/>
    <property type="match status" value="1"/>
</dbReference>
<evidence type="ECO:0000313" key="2">
    <source>
        <dbReference type="Proteomes" id="UP000050514"/>
    </source>
</evidence>
<proteinExistence type="predicted"/>
<reference evidence="1 2" key="1">
    <citation type="submission" date="2015-07" db="EMBL/GenBank/DDBJ databases">
        <title>Draft genome of Bellilinea caldifistulae DSM 17877.</title>
        <authorList>
            <person name="Hemp J."/>
            <person name="Ward L.M."/>
            <person name="Pace L.A."/>
            <person name="Fischer W.W."/>
        </authorList>
    </citation>
    <scope>NUCLEOTIDE SEQUENCE [LARGE SCALE GENOMIC DNA]</scope>
    <source>
        <strain evidence="1 2">GOMI-1</strain>
    </source>
</reference>
<gene>
    <name evidence="1" type="ORF">AC812_10290</name>
</gene>
<accession>A0A0N8GMC4</accession>
<comment type="caution">
    <text evidence="1">The sequence shown here is derived from an EMBL/GenBank/DDBJ whole genome shotgun (WGS) entry which is preliminary data.</text>
</comment>
<keyword evidence="2" id="KW-1185">Reference proteome</keyword>
<protein>
    <recommendedName>
        <fullName evidence="3">Phosphate/phosphite/phosphonate ABC transporter substrate-binding protein</fullName>
    </recommendedName>
</protein>
<sequence>MILILVACSVQPAQTPTPTFTLTLTEVTTSTPTPAPLGSSQNPLRMAFLQEGEGNRRIEISREEIRDYLKETTGYEFEIVVFEKPADLFEALKEQKIHLVWLQPLTYLHAHNLGLVKLGLLTNHFGTFYYGTQFLANVESGYVSYFDPLANLSTADAQTALSQLSGGRPCWVEPGSISGYILPFGILEQLSIPTQSGVFAQTHPAVVRALYIKGICDFGVTFSISGDPRTSSQVINDLTDAPQRIVVIWQTNPDIPNMNLSYAVSVSDSIIKQINSSLLELVKTTDGKRRITQALSDYDVQDLQVVDDSVYDPLRAAVRWSGVDLADWIGR</sequence>
<dbReference type="SUPFAM" id="SSF53850">
    <property type="entry name" value="Periplasmic binding protein-like II"/>
    <property type="match status" value="1"/>
</dbReference>
<dbReference type="EMBL" id="LGHJ01000016">
    <property type="protein sequence ID" value="KPL74906.1"/>
    <property type="molecule type" value="Genomic_DNA"/>
</dbReference>
<dbReference type="Proteomes" id="UP000050514">
    <property type="component" value="Unassembled WGS sequence"/>
</dbReference>
<evidence type="ECO:0008006" key="3">
    <source>
        <dbReference type="Google" id="ProtNLM"/>
    </source>
</evidence>